<reference evidence="2 3" key="1">
    <citation type="submission" date="2020-02" db="EMBL/GenBank/DDBJ databases">
        <title>Draft Genome Sequence of Verrucosispora sp. Strain CWR15, Isolated from Gulf of Mexico Sponge.</title>
        <authorList>
            <person name="Kennedy S.J."/>
            <person name="Cella E."/>
            <person name="Azarian T."/>
            <person name="Baker B.J."/>
            <person name="Shaw L.N."/>
        </authorList>
    </citation>
    <scope>NUCLEOTIDE SEQUENCE [LARGE SCALE GENOMIC DNA]</scope>
    <source>
        <strain evidence="2 3">CWR15</strain>
    </source>
</reference>
<dbReference type="RefSeq" id="WP_164449389.1">
    <property type="nucleotide sequence ID" value="NZ_SAIY01000010.1"/>
</dbReference>
<keyword evidence="1" id="KW-0472">Membrane</keyword>
<dbReference type="Pfam" id="PF14325">
    <property type="entry name" value="DUF4383"/>
    <property type="match status" value="1"/>
</dbReference>
<evidence type="ECO:0000256" key="1">
    <source>
        <dbReference type="SAM" id="Phobius"/>
    </source>
</evidence>
<evidence type="ECO:0000313" key="2">
    <source>
        <dbReference type="EMBL" id="NGM15528.1"/>
    </source>
</evidence>
<dbReference type="EMBL" id="SAIY01000010">
    <property type="protein sequence ID" value="NGM15528.1"/>
    <property type="molecule type" value="Genomic_DNA"/>
</dbReference>
<protein>
    <submittedName>
        <fullName evidence="2">DUF4383 domain-containing protein</fullName>
    </submittedName>
</protein>
<comment type="caution">
    <text evidence="2">The sequence shown here is derived from an EMBL/GenBank/DDBJ whole genome shotgun (WGS) entry which is preliminary data.</text>
</comment>
<keyword evidence="1" id="KW-1133">Transmembrane helix</keyword>
<proteinExistence type="predicted"/>
<gene>
    <name evidence="2" type="ORF">ENC19_24270</name>
</gene>
<keyword evidence="1" id="KW-0812">Transmembrane</keyword>
<feature type="transmembrane region" description="Helical" evidence="1">
    <location>
        <begin position="125"/>
        <end position="143"/>
    </location>
</feature>
<feature type="transmembrane region" description="Helical" evidence="1">
    <location>
        <begin position="87"/>
        <end position="105"/>
    </location>
</feature>
<name>A0A6M1LB24_9ACTN</name>
<dbReference type="AlphaFoldDB" id="A0A6M1LB24"/>
<feature type="transmembrane region" description="Helical" evidence="1">
    <location>
        <begin position="57"/>
        <end position="80"/>
    </location>
</feature>
<organism evidence="2 3">
    <name type="scientific">Verrucosispora sioxanthis</name>
    <dbReference type="NCBI Taxonomy" id="2499994"/>
    <lineage>
        <taxon>Bacteria</taxon>
        <taxon>Bacillati</taxon>
        <taxon>Actinomycetota</taxon>
        <taxon>Actinomycetes</taxon>
        <taxon>Micromonosporales</taxon>
        <taxon>Micromonosporaceae</taxon>
        <taxon>Micromonospora</taxon>
    </lineage>
</organism>
<evidence type="ECO:0000313" key="3">
    <source>
        <dbReference type="Proteomes" id="UP000478148"/>
    </source>
</evidence>
<keyword evidence="3" id="KW-1185">Reference proteome</keyword>
<dbReference type="Proteomes" id="UP000478148">
    <property type="component" value="Unassembled WGS sequence"/>
</dbReference>
<sequence length="159" mass="16518">MARRSAGGRTSRTRVQLAALVVAGVFLLLGVLGFVPGITTDYGDMTFAGHHSGARLLGLFQVSVLHNLLHLGFAVAGLVLARGVAGARLYLVAGGALYLGLWIYGLAVGEDSAANFVPLNDADNWLHLGLGLGMLLLGLLLSARAGGSGSRLDRPFDRP</sequence>
<accession>A0A6M1LB24</accession>